<feature type="region of interest" description="Disordered" evidence="1">
    <location>
        <begin position="36"/>
        <end position="82"/>
    </location>
</feature>
<name>A0AA40C9I0_9PEZI</name>
<sequence length="169" mass="18740">MAARQVTRSSQPLLYLYPRNIAQSLVRARQLHRPQLTPAPSSIAAISTRQLHHSPPVRSYKDDQDRTSLKPHTCEHTKSADDSEIAQLKDAFNPKVTNPWEVAASATEEGNGLGSKLEASGINQEFSKPLGDKDHGELPDHDKDTMQKRKKSAWAAMSKHGHISKVTQC</sequence>
<evidence type="ECO:0000313" key="3">
    <source>
        <dbReference type="Proteomes" id="UP001174934"/>
    </source>
</evidence>
<protein>
    <submittedName>
        <fullName evidence="2">Uncharacterized protein</fullName>
    </submittedName>
</protein>
<dbReference type="AlphaFoldDB" id="A0AA40C9I0"/>
<dbReference type="Proteomes" id="UP001174934">
    <property type="component" value="Unassembled WGS sequence"/>
</dbReference>
<organism evidence="2 3">
    <name type="scientific">Bombardia bombarda</name>
    <dbReference type="NCBI Taxonomy" id="252184"/>
    <lineage>
        <taxon>Eukaryota</taxon>
        <taxon>Fungi</taxon>
        <taxon>Dikarya</taxon>
        <taxon>Ascomycota</taxon>
        <taxon>Pezizomycotina</taxon>
        <taxon>Sordariomycetes</taxon>
        <taxon>Sordariomycetidae</taxon>
        <taxon>Sordariales</taxon>
        <taxon>Lasiosphaeriaceae</taxon>
        <taxon>Bombardia</taxon>
    </lineage>
</organism>
<feature type="compositionally biased region" description="Basic and acidic residues" evidence="1">
    <location>
        <begin position="130"/>
        <end position="147"/>
    </location>
</feature>
<evidence type="ECO:0000313" key="2">
    <source>
        <dbReference type="EMBL" id="KAK0629183.1"/>
    </source>
</evidence>
<feature type="compositionally biased region" description="Polar residues" evidence="1">
    <location>
        <begin position="38"/>
        <end position="49"/>
    </location>
</feature>
<dbReference type="PANTHER" id="PTHR42090:SF1">
    <property type="match status" value="1"/>
</dbReference>
<evidence type="ECO:0000256" key="1">
    <source>
        <dbReference type="SAM" id="MobiDB-lite"/>
    </source>
</evidence>
<keyword evidence="3" id="KW-1185">Reference proteome</keyword>
<feature type="compositionally biased region" description="Basic and acidic residues" evidence="1">
    <location>
        <begin position="59"/>
        <end position="81"/>
    </location>
</feature>
<proteinExistence type="predicted"/>
<gene>
    <name evidence="2" type="ORF">B0T17DRAFT_524880</name>
</gene>
<reference evidence="2" key="1">
    <citation type="submission" date="2023-06" db="EMBL/GenBank/DDBJ databases">
        <title>Genome-scale phylogeny and comparative genomics of the fungal order Sordariales.</title>
        <authorList>
            <consortium name="Lawrence Berkeley National Laboratory"/>
            <person name="Hensen N."/>
            <person name="Bonometti L."/>
            <person name="Westerberg I."/>
            <person name="Brannstrom I.O."/>
            <person name="Guillou S."/>
            <person name="Cros-Aarteil S."/>
            <person name="Calhoun S."/>
            <person name="Haridas S."/>
            <person name="Kuo A."/>
            <person name="Mondo S."/>
            <person name="Pangilinan J."/>
            <person name="Riley R."/>
            <person name="LaButti K."/>
            <person name="Andreopoulos B."/>
            <person name="Lipzen A."/>
            <person name="Chen C."/>
            <person name="Yanf M."/>
            <person name="Daum C."/>
            <person name="Ng V."/>
            <person name="Clum A."/>
            <person name="Steindorff A."/>
            <person name="Ohm R."/>
            <person name="Martin F."/>
            <person name="Silar P."/>
            <person name="Natvig D."/>
            <person name="Lalanne C."/>
            <person name="Gautier V."/>
            <person name="Ament-velasquez S.L."/>
            <person name="Kruys A."/>
            <person name="Hutchinson M.I."/>
            <person name="Powell A.J."/>
            <person name="Barry K."/>
            <person name="Miller A.N."/>
            <person name="Grigoriev I.V."/>
            <person name="Debuchy R."/>
            <person name="Gladieux P."/>
            <person name="Thoren M.H."/>
            <person name="Johannesson H."/>
        </authorList>
    </citation>
    <scope>NUCLEOTIDE SEQUENCE</scope>
    <source>
        <strain evidence="2">SMH3391-2</strain>
    </source>
</reference>
<dbReference type="PANTHER" id="PTHR42090">
    <property type="match status" value="1"/>
</dbReference>
<accession>A0AA40C9I0</accession>
<comment type="caution">
    <text evidence="2">The sequence shown here is derived from an EMBL/GenBank/DDBJ whole genome shotgun (WGS) entry which is preliminary data.</text>
</comment>
<feature type="region of interest" description="Disordered" evidence="1">
    <location>
        <begin position="121"/>
        <end position="169"/>
    </location>
</feature>
<dbReference type="EMBL" id="JAULSR010000002">
    <property type="protein sequence ID" value="KAK0629183.1"/>
    <property type="molecule type" value="Genomic_DNA"/>
</dbReference>